<name>A0A923LWV9_9FIRM</name>
<sequence length="139" mass="15389">MRTKIIIGLVILVFIFSGYWLLSPVEYQVPPEYDCLHISVSGAPAFEISDPDTVESLVEAINSTTYRKRMQRITDAPENLAAVIQLVDRDTNTSVVDVIVLSTYEGNHSFGISDGDKDLIAVSPDLLETCIDSLIDRVQ</sequence>
<feature type="transmembrane region" description="Helical" evidence="1">
    <location>
        <begin position="5"/>
        <end position="22"/>
    </location>
</feature>
<reference evidence="2" key="1">
    <citation type="submission" date="2020-08" db="EMBL/GenBank/DDBJ databases">
        <title>Genome public.</title>
        <authorList>
            <person name="Liu C."/>
            <person name="Sun Q."/>
        </authorList>
    </citation>
    <scope>NUCLEOTIDE SEQUENCE</scope>
    <source>
        <strain evidence="2">NSJ-28</strain>
    </source>
</reference>
<keyword evidence="1" id="KW-0472">Membrane</keyword>
<accession>A0A923LWV9</accession>
<proteinExistence type="predicted"/>
<comment type="caution">
    <text evidence="2">The sequence shown here is derived from an EMBL/GenBank/DDBJ whole genome shotgun (WGS) entry which is preliminary data.</text>
</comment>
<dbReference type="EMBL" id="JACOPL010000006">
    <property type="protein sequence ID" value="MBC5725377.1"/>
    <property type="molecule type" value="Genomic_DNA"/>
</dbReference>
<organism evidence="2 3">
    <name type="scientific">Agathobaculum faecis</name>
    <dbReference type="NCBI Taxonomy" id="2763013"/>
    <lineage>
        <taxon>Bacteria</taxon>
        <taxon>Bacillati</taxon>
        <taxon>Bacillota</taxon>
        <taxon>Clostridia</taxon>
        <taxon>Eubacteriales</taxon>
        <taxon>Butyricicoccaceae</taxon>
        <taxon>Agathobaculum</taxon>
    </lineage>
</organism>
<dbReference type="AlphaFoldDB" id="A0A923LWV9"/>
<dbReference type="RefSeq" id="WP_159068138.1">
    <property type="nucleotide sequence ID" value="NZ_JACOPL010000006.1"/>
</dbReference>
<evidence type="ECO:0000256" key="1">
    <source>
        <dbReference type="SAM" id="Phobius"/>
    </source>
</evidence>
<gene>
    <name evidence="2" type="ORF">H8S45_07880</name>
</gene>
<keyword evidence="1" id="KW-1133">Transmembrane helix</keyword>
<evidence type="ECO:0000313" key="3">
    <source>
        <dbReference type="Proteomes" id="UP000606499"/>
    </source>
</evidence>
<evidence type="ECO:0000313" key="2">
    <source>
        <dbReference type="EMBL" id="MBC5725377.1"/>
    </source>
</evidence>
<keyword evidence="3" id="KW-1185">Reference proteome</keyword>
<dbReference type="Proteomes" id="UP000606499">
    <property type="component" value="Unassembled WGS sequence"/>
</dbReference>
<protein>
    <submittedName>
        <fullName evidence="2">Uncharacterized protein</fullName>
    </submittedName>
</protein>
<keyword evidence="1" id="KW-0812">Transmembrane</keyword>